<dbReference type="RefSeq" id="WP_114308532.1">
    <property type="nucleotide sequence ID" value="NZ_QPJO01000001.1"/>
</dbReference>
<dbReference type="EMBL" id="QPJO01000001">
    <property type="protein sequence ID" value="RCW94057.1"/>
    <property type="molecule type" value="Genomic_DNA"/>
</dbReference>
<accession>A0A368ZLP6</accession>
<proteinExistence type="predicted"/>
<feature type="chain" id="PRO_5016655312" evidence="2">
    <location>
        <begin position="22"/>
        <end position="360"/>
    </location>
</feature>
<dbReference type="OrthoDB" id="1432573at2"/>
<name>A0A368ZLP6_9FLAO</name>
<comment type="caution">
    <text evidence="4">The sequence shown here is derived from an EMBL/GenBank/DDBJ whole genome shotgun (WGS) entry which is preliminary data.</text>
</comment>
<dbReference type="InterPro" id="IPR026444">
    <property type="entry name" value="Secre_tail"/>
</dbReference>
<dbReference type="AlphaFoldDB" id="A0A368ZLP6"/>
<evidence type="ECO:0000256" key="2">
    <source>
        <dbReference type="SAM" id="SignalP"/>
    </source>
</evidence>
<dbReference type="NCBIfam" id="TIGR04183">
    <property type="entry name" value="Por_Secre_tail"/>
    <property type="match status" value="1"/>
</dbReference>
<keyword evidence="1 2" id="KW-0732">Signal</keyword>
<keyword evidence="5" id="KW-1185">Reference proteome</keyword>
<evidence type="ECO:0000313" key="4">
    <source>
        <dbReference type="EMBL" id="RCW94057.1"/>
    </source>
</evidence>
<dbReference type="Pfam" id="PF18962">
    <property type="entry name" value="Por_Secre_tail"/>
    <property type="match status" value="1"/>
</dbReference>
<sequence length="360" mass="40452">MNGKNCVFLCLIGLISHFVLAQETILCPLQSDMVIIDDTNNNPTISYNTDETISLTFPDQYITDIFANYSIYDFYQTFPESNGVLLKYYTIRHGNKDLINEIHESVPQDVIHIENDYPSAPINNTIISLVDGKTFRVIKTCSNIPEVGQYCPSTEVVVPESLDITITFSYDDLNDLMTIETADTTSPCGNSFSADYKGLQNGVQLWYSNPGVTSSSYSTQACHSFEEKLYQVLGVECSGYNIGGLGIYSEVDTGHLVLERETAVFSSDLLVLEEYNLSIAENHLEEIDLFEIKGNPYLQVRNLNDQSLKVCVYNTAGKQIITADHLEENSFNISNLSTGLYFIQLINLDNQQKIFKFLKN</sequence>
<dbReference type="Proteomes" id="UP000253436">
    <property type="component" value="Unassembled WGS sequence"/>
</dbReference>
<evidence type="ECO:0000259" key="3">
    <source>
        <dbReference type="Pfam" id="PF18962"/>
    </source>
</evidence>
<reference evidence="4 5" key="1">
    <citation type="submission" date="2018-07" db="EMBL/GenBank/DDBJ databases">
        <title>Genomic Encyclopedia of Type Strains, Phase III (KMG-III): the genomes of soil and plant-associated and newly described type strains.</title>
        <authorList>
            <person name="Whitman W."/>
        </authorList>
    </citation>
    <scope>NUCLEOTIDE SEQUENCE [LARGE SCALE GENOMIC DNA]</scope>
    <source>
        <strain evidence="4 5">CECT 7958</strain>
    </source>
</reference>
<evidence type="ECO:0000313" key="5">
    <source>
        <dbReference type="Proteomes" id="UP000253436"/>
    </source>
</evidence>
<feature type="signal peptide" evidence="2">
    <location>
        <begin position="1"/>
        <end position="21"/>
    </location>
</feature>
<protein>
    <submittedName>
        <fullName evidence="4">Putative secreted protein (Por secretion system target)</fullName>
    </submittedName>
</protein>
<gene>
    <name evidence="4" type="ORF">DFQ08_101860</name>
</gene>
<organism evidence="4 5">
    <name type="scientific">Winogradskyella arenosi</name>
    <dbReference type="NCBI Taxonomy" id="533325"/>
    <lineage>
        <taxon>Bacteria</taxon>
        <taxon>Pseudomonadati</taxon>
        <taxon>Bacteroidota</taxon>
        <taxon>Flavobacteriia</taxon>
        <taxon>Flavobacteriales</taxon>
        <taxon>Flavobacteriaceae</taxon>
        <taxon>Winogradskyella</taxon>
    </lineage>
</organism>
<feature type="domain" description="Secretion system C-terminal sorting" evidence="3">
    <location>
        <begin position="299"/>
        <end position="353"/>
    </location>
</feature>
<evidence type="ECO:0000256" key="1">
    <source>
        <dbReference type="ARBA" id="ARBA00022729"/>
    </source>
</evidence>